<evidence type="ECO:0000256" key="3">
    <source>
        <dbReference type="ARBA" id="ARBA00022692"/>
    </source>
</evidence>
<dbReference type="InterPro" id="IPR051449">
    <property type="entry name" value="ABC-2_transporter_component"/>
</dbReference>
<reference evidence="8" key="2">
    <citation type="journal article" date="2021" name="Microbiome">
        <title>Successional dynamics and alternative stable states in a saline activated sludge microbial community over 9 years.</title>
        <authorList>
            <person name="Wang Y."/>
            <person name="Ye J."/>
            <person name="Ju F."/>
            <person name="Liu L."/>
            <person name="Boyd J.A."/>
            <person name="Deng Y."/>
            <person name="Parks D.H."/>
            <person name="Jiang X."/>
            <person name="Yin X."/>
            <person name="Woodcroft B.J."/>
            <person name="Tyson G.W."/>
            <person name="Hugenholtz P."/>
            <person name="Polz M.F."/>
            <person name="Zhang T."/>
        </authorList>
    </citation>
    <scope>NUCLEOTIDE SEQUENCE</scope>
    <source>
        <strain evidence="8">HKST-UBA02</strain>
    </source>
</reference>
<dbReference type="PANTHER" id="PTHR30294">
    <property type="entry name" value="MEMBRANE COMPONENT OF ABC TRANSPORTER YHHJ-RELATED"/>
    <property type="match status" value="1"/>
</dbReference>
<accession>A0A956NHL6</accession>
<dbReference type="GO" id="GO:0140359">
    <property type="term" value="F:ABC-type transporter activity"/>
    <property type="evidence" value="ECO:0007669"/>
    <property type="project" value="InterPro"/>
</dbReference>
<evidence type="ECO:0000256" key="2">
    <source>
        <dbReference type="ARBA" id="ARBA00022475"/>
    </source>
</evidence>
<dbReference type="Pfam" id="PF12698">
    <property type="entry name" value="ABC2_membrane_3"/>
    <property type="match status" value="1"/>
</dbReference>
<keyword evidence="2" id="KW-1003">Cell membrane</keyword>
<keyword evidence="5 6" id="KW-0472">Membrane</keyword>
<feature type="transmembrane region" description="Helical" evidence="6">
    <location>
        <begin position="389"/>
        <end position="407"/>
    </location>
</feature>
<feature type="domain" description="ABC-2 type transporter transmembrane" evidence="7">
    <location>
        <begin position="23"/>
        <end position="407"/>
    </location>
</feature>
<feature type="transmembrane region" description="Helical" evidence="6">
    <location>
        <begin position="24"/>
        <end position="43"/>
    </location>
</feature>
<evidence type="ECO:0000259" key="7">
    <source>
        <dbReference type="Pfam" id="PF12698"/>
    </source>
</evidence>
<organism evidence="8 9">
    <name type="scientific">Eiseniibacteriota bacterium</name>
    <dbReference type="NCBI Taxonomy" id="2212470"/>
    <lineage>
        <taxon>Bacteria</taxon>
        <taxon>Candidatus Eiseniibacteriota</taxon>
    </lineage>
</organism>
<sequence length="414" mass="44805">MEWHNVRKLAAFDLRMMLRHRESILWMFIMPVLFMVLIGKMSGSSGSGGEPHIGVIDEDKGVLAASFLARVDSLGYEIDYVDTDSTLAGYRRQLRIPAGFTEGALRGEKQEVEWYRKGEGSENGTLDKVRMQRALLLTLGDLVVVQAEGVIGEEGADDSIDSGGDAGQGDPDVSLGGGVKSSIVDSDSLLTAALLDVRNRPRQIRLDVSSAGPAPRIPDGFQQSVPGILVMFVLLVLLTTGGVFLVVEREEGLLRRLASAPVSRSEVLVSKLIARVTMGIVQVAFALVVGSVLRVDWGGRLPQILVLLAVYGTSMSSLSLLFGNLARTRGQVVGFGVLAANVFGALGGCWWPIEVVPETLQRVAWMLPTGWAMYGMHRLMNFGASWDGITLPLGLLAGFGLVCFLLARRTFRYQ</sequence>
<evidence type="ECO:0000256" key="4">
    <source>
        <dbReference type="ARBA" id="ARBA00022989"/>
    </source>
</evidence>
<evidence type="ECO:0000313" key="8">
    <source>
        <dbReference type="EMBL" id="MCA9757169.1"/>
    </source>
</evidence>
<dbReference type="PANTHER" id="PTHR30294:SF38">
    <property type="entry name" value="TRANSPORT PERMEASE PROTEIN"/>
    <property type="match status" value="1"/>
</dbReference>
<name>A0A956NHL6_UNCEI</name>
<evidence type="ECO:0000256" key="5">
    <source>
        <dbReference type="ARBA" id="ARBA00023136"/>
    </source>
</evidence>
<dbReference type="Proteomes" id="UP000739538">
    <property type="component" value="Unassembled WGS sequence"/>
</dbReference>
<feature type="transmembrane region" description="Helical" evidence="6">
    <location>
        <begin position="225"/>
        <end position="247"/>
    </location>
</feature>
<feature type="transmembrane region" description="Helical" evidence="6">
    <location>
        <begin position="272"/>
        <end position="292"/>
    </location>
</feature>
<dbReference type="InterPro" id="IPR013525">
    <property type="entry name" value="ABC2_TM"/>
</dbReference>
<evidence type="ECO:0000256" key="6">
    <source>
        <dbReference type="SAM" id="Phobius"/>
    </source>
</evidence>
<feature type="transmembrane region" description="Helical" evidence="6">
    <location>
        <begin position="304"/>
        <end position="325"/>
    </location>
</feature>
<dbReference type="GO" id="GO:0005886">
    <property type="term" value="C:plasma membrane"/>
    <property type="evidence" value="ECO:0007669"/>
    <property type="project" value="UniProtKB-SubCell"/>
</dbReference>
<dbReference type="EMBL" id="JAGQHS010000085">
    <property type="protein sequence ID" value="MCA9757169.1"/>
    <property type="molecule type" value="Genomic_DNA"/>
</dbReference>
<comment type="subcellular location">
    <subcellularLocation>
        <location evidence="1">Cell membrane</location>
        <topology evidence="1">Multi-pass membrane protein</topology>
    </subcellularLocation>
</comment>
<gene>
    <name evidence="8" type="ORF">KDA27_15295</name>
</gene>
<proteinExistence type="predicted"/>
<evidence type="ECO:0000256" key="1">
    <source>
        <dbReference type="ARBA" id="ARBA00004651"/>
    </source>
</evidence>
<keyword evidence="3 6" id="KW-0812">Transmembrane</keyword>
<dbReference type="AlphaFoldDB" id="A0A956NHL6"/>
<feature type="transmembrane region" description="Helical" evidence="6">
    <location>
        <begin position="332"/>
        <end position="353"/>
    </location>
</feature>
<reference evidence="8" key="1">
    <citation type="submission" date="2020-04" db="EMBL/GenBank/DDBJ databases">
        <authorList>
            <person name="Zhang T."/>
        </authorList>
    </citation>
    <scope>NUCLEOTIDE SEQUENCE</scope>
    <source>
        <strain evidence="8">HKST-UBA02</strain>
    </source>
</reference>
<keyword evidence="4 6" id="KW-1133">Transmembrane helix</keyword>
<protein>
    <submittedName>
        <fullName evidence="8">ABC transporter permease</fullName>
    </submittedName>
</protein>
<comment type="caution">
    <text evidence="8">The sequence shown here is derived from an EMBL/GenBank/DDBJ whole genome shotgun (WGS) entry which is preliminary data.</text>
</comment>
<evidence type="ECO:0000313" key="9">
    <source>
        <dbReference type="Proteomes" id="UP000739538"/>
    </source>
</evidence>